<reference evidence="1" key="2">
    <citation type="submission" date="2020-06" db="EMBL/GenBank/DDBJ databases">
        <title>Helianthus annuus Genome sequencing and assembly Release 2.</title>
        <authorList>
            <person name="Gouzy J."/>
            <person name="Langlade N."/>
            <person name="Munos S."/>
        </authorList>
    </citation>
    <scope>NUCLEOTIDE SEQUENCE</scope>
    <source>
        <tissue evidence="1">Leaves</tissue>
    </source>
</reference>
<dbReference type="Gramene" id="mRNA:HanXRQr2_Chr02g0079821">
    <property type="protein sequence ID" value="CDS:HanXRQr2_Chr02g0079821.1"/>
    <property type="gene ID" value="HanXRQr2_Chr02g0079821"/>
</dbReference>
<dbReference type="PANTHER" id="PTHR34676:SF28">
    <property type="entry name" value="ZINC FINGER, CCHC-TYPE, RIBONUCLEASE H-LIKE DOMAIN, GAG-PRE-INTEGRASE DOMAIN PROTEIN-RELATED"/>
    <property type="match status" value="1"/>
</dbReference>
<dbReference type="Pfam" id="PF14223">
    <property type="entry name" value="Retrotran_gag_2"/>
    <property type="match status" value="1"/>
</dbReference>
<keyword evidence="2" id="KW-1185">Reference proteome</keyword>
<dbReference type="PANTHER" id="PTHR34676">
    <property type="entry name" value="DUF4219 DOMAIN-CONTAINING PROTEIN-RELATED"/>
    <property type="match status" value="1"/>
</dbReference>
<sequence length="255" mass="29279">MNEYPTWKGRFHTYVLGQNTDLWACFISPYNQALEEAGSNATTFNNMQEADKKAYDLEKKAFAILTQALHKDIYHQFGYCTSTKALWDALVARGEGNAAIRKMRHNLLKKEFESFQFLDNETLNDMTTRFYHLISEIYSYGVLATQQEMVARFADALPPKWSSFIELQKHTGSLDTINIYEFIQKLEHKNDEEIRKAKRIPVPKNTEMYLPGFDSLARSSAAQQPKLQTAFMSNTSSFPFPQSAPPPVFDPSAYL</sequence>
<evidence type="ECO:0000313" key="2">
    <source>
        <dbReference type="Proteomes" id="UP000215914"/>
    </source>
</evidence>
<proteinExistence type="predicted"/>
<dbReference type="EMBL" id="MNCJ02000317">
    <property type="protein sequence ID" value="KAF5819633.1"/>
    <property type="molecule type" value="Genomic_DNA"/>
</dbReference>
<evidence type="ECO:0000313" key="1">
    <source>
        <dbReference type="EMBL" id="KAF5819633.1"/>
    </source>
</evidence>
<accession>A0A9K3JRF3</accession>
<name>A0A9K3JRF3_HELAN</name>
<comment type="caution">
    <text evidence="1">The sequence shown here is derived from an EMBL/GenBank/DDBJ whole genome shotgun (WGS) entry which is preliminary data.</text>
</comment>
<protein>
    <submittedName>
        <fullName evidence="1">Uncharacterized protein</fullName>
    </submittedName>
</protein>
<dbReference type="Proteomes" id="UP000215914">
    <property type="component" value="Unassembled WGS sequence"/>
</dbReference>
<dbReference type="AlphaFoldDB" id="A0A9K3JRF3"/>
<gene>
    <name evidence="1" type="ORF">HanXRQr2_Chr02g0079821</name>
</gene>
<reference evidence="1" key="1">
    <citation type="journal article" date="2017" name="Nature">
        <title>The sunflower genome provides insights into oil metabolism, flowering and Asterid evolution.</title>
        <authorList>
            <person name="Badouin H."/>
            <person name="Gouzy J."/>
            <person name="Grassa C.J."/>
            <person name="Murat F."/>
            <person name="Staton S.E."/>
            <person name="Cottret L."/>
            <person name="Lelandais-Briere C."/>
            <person name="Owens G.L."/>
            <person name="Carrere S."/>
            <person name="Mayjonade B."/>
            <person name="Legrand L."/>
            <person name="Gill N."/>
            <person name="Kane N.C."/>
            <person name="Bowers J.E."/>
            <person name="Hubner S."/>
            <person name="Bellec A."/>
            <person name="Berard A."/>
            <person name="Berges H."/>
            <person name="Blanchet N."/>
            <person name="Boniface M.C."/>
            <person name="Brunel D."/>
            <person name="Catrice O."/>
            <person name="Chaidir N."/>
            <person name="Claudel C."/>
            <person name="Donnadieu C."/>
            <person name="Faraut T."/>
            <person name="Fievet G."/>
            <person name="Helmstetter N."/>
            <person name="King M."/>
            <person name="Knapp S.J."/>
            <person name="Lai Z."/>
            <person name="Le Paslier M.C."/>
            <person name="Lippi Y."/>
            <person name="Lorenzon L."/>
            <person name="Mandel J.R."/>
            <person name="Marage G."/>
            <person name="Marchand G."/>
            <person name="Marquand E."/>
            <person name="Bret-Mestries E."/>
            <person name="Morien E."/>
            <person name="Nambeesan S."/>
            <person name="Nguyen T."/>
            <person name="Pegot-Espagnet P."/>
            <person name="Pouilly N."/>
            <person name="Raftis F."/>
            <person name="Sallet E."/>
            <person name="Schiex T."/>
            <person name="Thomas J."/>
            <person name="Vandecasteele C."/>
            <person name="Vares D."/>
            <person name="Vear F."/>
            <person name="Vautrin S."/>
            <person name="Crespi M."/>
            <person name="Mangin B."/>
            <person name="Burke J.M."/>
            <person name="Salse J."/>
            <person name="Munos S."/>
            <person name="Vincourt P."/>
            <person name="Rieseberg L.H."/>
            <person name="Langlade N.B."/>
        </authorList>
    </citation>
    <scope>NUCLEOTIDE SEQUENCE</scope>
    <source>
        <tissue evidence="1">Leaves</tissue>
    </source>
</reference>
<organism evidence="1 2">
    <name type="scientific">Helianthus annuus</name>
    <name type="common">Common sunflower</name>
    <dbReference type="NCBI Taxonomy" id="4232"/>
    <lineage>
        <taxon>Eukaryota</taxon>
        <taxon>Viridiplantae</taxon>
        <taxon>Streptophyta</taxon>
        <taxon>Embryophyta</taxon>
        <taxon>Tracheophyta</taxon>
        <taxon>Spermatophyta</taxon>
        <taxon>Magnoliopsida</taxon>
        <taxon>eudicotyledons</taxon>
        <taxon>Gunneridae</taxon>
        <taxon>Pentapetalae</taxon>
        <taxon>asterids</taxon>
        <taxon>campanulids</taxon>
        <taxon>Asterales</taxon>
        <taxon>Asteraceae</taxon>
        <taxon>Asteroideae</taxon>
        <taxon>Heliantheae alliance</taxon>
        <taxon>Heliantheae</taxon>
        <taxon>Helianthus</taxon>
    </lineage>
</organism>